<comment type="caution">
    <text evidence="1">The sequence shown here is derived from an EMBL/GenBank/DDBJ whole genome shotgun (WGS) entry which is preliminary data.</text>
</comment>
<protein>
    <submittedName>
        <fullName evidence="1">Uncharacterized protein</fullName>
    </submittedName>
</protein>
<gene>
    <name evidence="1" type="ORF">F8M41_003487</name>
</gene>
<dbReference type="Proteomes" id="UP000439903">
    <property type="component" value="Unassembled WGS sequence"/>
</dbReference>
<sequence>MRINYYHHSTFTGIGNISGENGIINCGTLGIEPSRMRNQEDEMNTFFQTAAEYHSTNFFTEKLMGSET</sequence>
<dbReference type="EMBL" id="WTPW01001303">
    <property type="protein sequence ID" value="KAF0444382.1"/>
    <property type="molecule type" value="Genomic_DNA"/>
</dbReference>
<accession>A0A8H3XDA5</accession>
<evidence type="ECO:0000313" key="1">
    <source>
        <dbReference type="EMBL" id="KAF0444382.1"/>
    </source>
</evidence>
<keyword evidence="2" id="KW-1185">Reference proteome</keyword>
<evidence type="ECO:0000313" key="2">
    <source>
        <dbReference type="Proteomes" id="UP000439903"/>
    </source>
</evidence>
<reference evidence="1 2" key="1">
    <citation type="journal article" date="2019" name="Environ. Microbiol.">
        <title>At the nexus of three kingdoms: the genome of the mycorrhizal fungus Gigaspora margarita provides insights into plant, endobacterial and fungal interactions.</title>
        <authorList>
            <person name="Venice F."/>
            <person name="Ghignone S."/>
            <person name="Salvioli di Fossalunga A."/>
            <person name="Amselem J."/>
            <person name="Novero M."/>
            <person name="Xianan X."/>
            <person name="Sedzielewska Toro K."/>
            <person name="Morin E."/>
            <person name="Lipzen A."/>
            <person name="Grigoriev I.V."/>
            <person name="Henrissat B."/>
            <person name="Martin F.M."/>
            <person name="Bonfante P."/>
        </authorList>
    </citation>
    <scope>NUCLEOTIDE SEQUENCE [LARGE SCALE GENOMIC DNA]</scope>
    <source>
        <strain evidence="1 2">BEG34</strain>
    </source>
</reference>
<name>A0A8H3XDA5_GIGMA</name>
<proteinExistence type="predicted"/>
<organism evidence="1 2">
    <name type="scientific">Gigaspora margarita</name>
    <dbReference type="NCBI Taxonomy" id="4874"/>
    <lineage>
        <taxon>Eukaryota</taxon>
        <taxon>Fungi</taxon>
        <taxon>Fungi incertae sedis</taxon>
        <taxon>Mucoromycota</taxon>
        <taxon>Glomeromycotina</taxon>
        <taxon>Glomeromycetes</taxon>
        <taxon>Diversisporales</taxon>
        <taxon>Gigasporaceae</taxon>
        <taxon>Gigaspora</taxon>
    </lineage>
</organism>
<dbReference type="AlphaFoldDB" id="A0A8H3XDA5"/>